<dbReference type="Proteomes" id="UP000284842">
    <property type="component" value="Unassembled WGS sequence"/>
</dbReference>
<evidence type="ECO:0000313" key="2">
    <source>
        <dbReference type="Proteomes" id="UP000284842"/>
    </source>
</evidence>
<sequence length="290" mass="32511">MDTMGFLNNSITDIDIDTVIDNTLPTNEPEMDGEFDAKIVVFKVEKTLFSVLQSAIMCPGSFFETLFSLPIPCTDECSPDSFVIEGNSKDNPIVLENISAADFRSFLRRLFPLEGFSKCKRNEEFFGALGLANMWDFKKMRTQIIKRMTPAVKLLPFQDQILLGKKYEVKSWLQHGYEAAVRNKEPLSVVQMAEAGIDLNTIGTLVTIRDSWFYAAVFNKEAKCIPSIQQNCSSHAHVLRYRCATCSGFTGVANELNPNLEGNSNGMTQSRATELVVKSFSTEFSSMRND</sequence>
<name>A0A409X3K3_9AGAR</name>
<dbReference type="AlphaFoldDB" id="A0A409X3K3"/>
<accession>A0A409X3K3</accession>
<gene>
    <name evidence="1" type="ORF">CVT24_004671</name>
</gene>
<dbReference type="OrthoDB" id="3199068at2759"/>
<keyword evidence="2" id="KW-1185">Reference proteome</keyword>
<organism evidence="1 2">
    <name type="scientific">Panaeolus cyanescens</name>
    <dbReference type="NCBI Taxonomy" id="181874"/>
    <lineage>
        <taxon>Eukaryota</taxon>
        <taxon>Fungi</taxon>
        <taxon>Dikarya</taxon>
        <taxon>Basidiomycota</taxon>
        <taxon>Agaricomycotina</taxon>
        <taxon>Agaricomycetes</taxon>
        <taxon>Agaricomycetidae</taxon>
        <taxon>Agaricales</taxon>
        <taxon>Agaricineae</taxon>
        <taxon>Galeropsidaceae</taxon>
        <taxon>Panaeolus</taxon>
    </lineage>
</organism>
<comment type="caution">
    <text evidence="1">The sequence shown here is derived from an EMBL/GenBank/DDBJ whole genome shotgun (WGS) entry which is preliminary data.</text>
</comment>
<reference evidence="1 2" key="1">
    <citation type="journal article" date="2018" name="Evol. Lett.">
        <title>Horizontal gene cluster transfer increased hallucinogenic mushroom diversity.</title>
        <authorList>
            <person name="Reynolds H.T."/>
            <person name="Vijayakumar V."/>
            <person name="Gluck-Thaler E."/>
            <person name="Korotkin H.B."/>
            <person name="Matheny P.B."/>
            <person name="Slot J.C."/>
        </authorList>
    </citation>
    <scope>NUCLEOTIDE SEQUENCE [LARGE SCALE GENOMIC DNA]</scope>
    <source>
        <strain evidence="1 2">2629</strain>
    </source>
</reference>
<protein>
    <recommendedName>
        <fullName evidence="3">BTB domain-containing protein</fullName>
    </recommendedName>
</protein>
<dbReference type="STRING" id="181874.A0A409X3K3"/>
<evidence type="ECO:0008006" key="3">
    <source>
        <dbReference type="Google" id="ProtNLM"/>
    </source>
</evidence>
<evidence type="ECO:0000313" key="1">
    <source>
        <dbReference type="EMBL" id="PPQ85343.1"/>
    </source>
</evidence>
<dbReference type="InParanoid" id="A0A409X3K3"/>
<proteinExistence type="predicted"/>
<dbReference type="EMBL" id="NHTK01004728">
    <property type="protein sequence ID" value="PPQ85343.1"/>
    <property type="molecule type" value="Genomic_DNA"/>
</dbReference>